<proteinExistence type="predicted"/>
<name>A0A1G2CRI6_9BACT</name>
<evidence type="ECO:0000313" key="2">
    <source>
        <dbReference type="Proteomes" id="UP000178599"/>
    </source>
</evidence>
<protein>
    <submittedName>
        <fullName evidence="1">Uncharacterized protein</fullName>
    </submittedName>
</protein>
<accession>A0A1G2CRI6</accession>
<organism evidence="1 2">
    <name type="scientific">Candidatus Liptonbacteria bacterium RIFOXYB1_FULL_36_10</name>
    <dbReference type="NCBI Taxonomy" id="1798654"/>
    <lineage>
        <taxon>Bacteria</taxon>
        <taxon>Candidatus Liptoniibacteriota</taxon>
    </lineage>
</organism>
<dbReference type="AlphaFoldDB" id="A0A1G2CRI6"/>
<comment type="caution">
    <text evidence="1">The sequence shown here is derived from an EMBL/GenBank/DDBJ whole genome shotgun (WGS) entry which is preliminary data.</text>
</comment>
<gene>
    <name evidence="1" type="ORF">A2390_01835</name>
</gene>
<evidence type="ECO:0000313" key="1">
    <source>
        <dbReference type="EMBL" id="OGZ03271.1"/>
    </source>
</evidence>
<dbReference type="EMBL" id="MHLE01000006">
    <property type="protein sequence ID" value="OGZ03271.1"/>
    <property type="molecule type" value="Genomic_DNA"/>
</dbReference>
<sequence length="129" mass="14917">MNEETGLARLIPISEEGEKEKEISFFFGVDVPTNLLPYLPDMGPESAFKKNGFWHRYKIKWAIFFAHLCPSDVAGSFKIEHILQAILFEGEETPRVFLDKRKRLKCAGALLEHDINQINEILKEKRIDL</sequence>
<dbReference type="Proteomes" id="UP000178599">
    <property type="component" value="Unassembled WGS sequence"/>
</dbReference>
<reference evidence="1 2" key="1">
    <citation type="journal article" date="2016" name="Nat. Commun.">
        <title>Thousands of microbial genomes shed light on interconnected biogeochemical processes in an aquifer system.</title>
        <authorList>
            <person name="Anantharaman K."/>
            <person name="Brown C.T."/>
            <person name="Hug L.A."/>
            <person name="Sharon I."/>
            <person name="Castelle C.J."/>
            <person name="Probst A.J."/>
            <person name="Thomas B.C."/>
            <person name="Singh A."/>
            <person name="Wilkins M.J."/>
            <person name="Karaoz U."/>
            <person name="Brodie E.L."/>
            <person name="Williams K.H."/>
            <person name="Hubbard S.S."/>
            <person name="Banfield J.F."/>
        </authorList>
    </citation>
    <scope>NUCLEOTIDE SEQUENCE [LARGE SCALE GENOMIC DNA]</scope>
</reference>